<organism evidence="5 6">
    <name type="scientific">Nocardioides humi</name>
    <dbReference type="NCBI Taxonomy" id="449461"/>
    <lineage>
        <taxon>Bacteria</taxon>
        <taxon>Bacillati</taxon>
        <taxon>Actinomycetota</taxon>
        <taxon>Actinomycetes</taxon>
        <taxon>Propionibacteriales</taxon>
        <taxon>Nocardioidaceae</taxon>
        <taxon>Nocardioides</taxon>
    </lineage>
</organism>
<dbReference type="Gene3D" id="3.40.1190.20">
    <property type="match status" value="1"/>
</dbReference>
<evidence type="ECO:0000256" key="1">
    <source>
        <dbReference type="ARBA" id="ARBA00010688"/>
    </source>
</evidence>
<dbReference type="EMBL" id="BAAAOR010000014">
    <property type="protein sequence ID" value="GAA1515101.1"/>
    <property type="molecule type" value="Genomic_DNA"/>
</dbReference>
<dbReference type="GO" id="GO:0016301">
    <property type="term" value="F:kinase activity"/>
    <property type="evidence" value="ECO:0007669"/>
    <property type="project" value="UniProtKB-KW"/>
</dbReference>
<dbReference type="SUPFAM" id="SSF53613">
    <property type="entry name" value="Ribokinase-like"/>
    <property type="match status" value="1"/>
</dbReference>
<keyword evidence="6" id="KW-1185">Reference proteome</keyword>
<dbReference type="InterPro" id="IPR052700">
    <property type="entry name" value="Carb_kinase_PfkB-like"/>
</dbReference>
<evidence type="ECO:0000313" key="6">
    <source>
        <dbReference type="Proteomes" id="UP001500842"/>
    </source>
</evidence>
<dbReference type="PANTHER" id="PTHR43320:SF2">
    <property type="entry name" value="2-DEHYDRO-3-DEOXYGLUCONOKINASE_2-DEHYDRO-3-DEOXYGALACTONOKINASE"/>
    <property type="match status" value="1"/>
</dbReference>
<keyword evidence="2" id="KW-0808">Transferase</keyword>
<sequence>MRRGGRRNGGRPGRRTGDVVIELRPAAACELDVVALGEVMLRLDPGESRIRAARRFEVWEGGGEYNVARALAAVFGHRAGVVTALVDNEIGRLVESLVRQGGVDTSLVRWEPFDGIGRRARNGLNFTERGYGVRSALGVSDRGATAVSQLAPGMIDWDDLFGRRGVRWLHTGGVFAGLSPTTAEVAHEAMRSARAHGTVVSYDTNYRPSLWADRGGPDRARAVNAELAAHVDVLIGNRSDFPGDPPDPIGPPGSGETFAAAAALLAADLPGLQVVATTRRTVHSAGDNDWQGLAWSRDAGPAASVLRPHLPVLDRVGGGDGFAAGLLHGLLTGEDLATCVELGAAHGALAMSTPGDTSMASAAEVRALALGGDAATRR</sequence>
<dbReference type="InterPro" id="IPR029056">
    <property type="entry name" value="Ribokinase-like"/>
</dbReference>
<dbReference type="Pfam" id="PF00294">
    <property type="entry name" value="PfkB"/>
    <property type="match status" value="2"/>
</dbReference>
<evidence type="ECO:0000256" key="3">
    <source>
        <dbReference type="ARBA" id="ARBA00022777"/>
    </source>
</evidence>
<name>A0ABN2AAN0_9ACTN</name>
<feature type="domain" description="Carbohydrate kinase PfkB" evidence="4">
    <location>
        <begin position="32"/>
        <end position="241"/>
    </location>
</feature>
<dbReference type="Proteomes" id="UP001500842">
    <property type="component" value="Unassembled WGS sequence"/>
</dbReference>
<dbReference type="PANTHER" id="PTHR43320">
    <property type="entry name" value="SUGAR KINASE"/>
    <property type="match status" value="1"/>
</dbReference>
<protein>
    <submittedName>
        <fullName evidence="5">Sugar kinase</fullName>
    </submittedName>
</protein>
<reference evidence="5 6" key="1">
    <citation type="journal article" date="2019" name="Int. J. Syst. Evol. Microbiol.">
        <title>The Global Catalogue of Microorganisms (GCM) 10K type strain sequencing project: providing services to taxonomists for standard genome sequencing and annotation.</title>
        <authorList>
            <consortium name="The Broad Institute Genomics Platform"/>
            <consortium name="The Broad Institute Genome Sequencing Center for Infectious Disease"/>
            <person name="Wu L."/>
            <person name="Ma J."/>
        </authorList>
    </citation>
    <scope>NUCLEOTIDE SEQUENCE [LARGE SCALE GENOMIC DNA]</scope>
    <source>
        <strain evidence="5 6">JCM 14942</strain>
    </source>
</reference>
<evidence type="ECO:0000256" key="2">
    <source>
        <dbReference type="ARBA" id="ARBA00022679"/>
    </source>
</evidence>
<accession>A0ABN2AAN0</accession>
<gene>
    <name evidence="5" type="ORF">GCM10009788_19340</name>
</gene>
<dbReference type="InterPro" id="IPR011611">
    <property type="entry name" value="PfkB_dom"/>
</dbReference>
<evidence type="ECO:0000259" key="4">
    <source>
        <dbReference type="Pfam" id="PF00294"/>
    </source>
</evidence>
<comment type="similarity">
    <text evidence="1">Belongs to the carbohydrate kinase PfkB family.</text>
</comment>
<comment type="caution">
    <text evidence="5">The sequence shown here is derived from an EMBL/GenBank/DDBJ whole genome shotgun (WGS) entry which is preliminary data.</text>
</comment>
<feature type="domain" description="Carbohydrate kinase PfkB" evidence="4">
    <location>
        <begin position="310"/>
        <end position="359"/>
    </location>
</feature>
<keyword evidence="3 5" id="KW-0418">Kinase</keyword>
<evidence type="ECO:0000313" key="5">
    <source>
        <dbReference type="EMBL" id="GAA1515101.1"/>
    </source>
</evidence>
<proteinExistence type="inferred from homology"/>
<dbReference type="CDD" id="cd01166">
    <property type="entry name" value="KdgK"/>
    <property type="match status" value="1"/>
</dbReference>